<dbReference type="GO" id="GO:0005829">
    <property type="term" value="C:cytosol"/>
    <property type="evidence" value="ECO:0007669"/>
    <property type="project" value="TreeGrafter"/>
</dbReference>
<proteinExistence type="predicted"/>
<feature type="domain" description="Alpha-amylase/branching enzyme C-terminal all beta" evidence="1">
    <location>
        <begin position="2"/>
        <end position="97"/>
    </location>
</feature>
<protein>
    <submittedName>
        <fullName evidence="2">1,4-alpha-glucan (Glycogen) branching enzyme, GH-13-type</fullName>
    </submittedName>
</protein>
<dbReference type="AlphaFoldDB" id="A0A3S3RBG6"/>
<dbReference type="GO" id="GO:0003844">
    <property type="term" value="F:1,4-alpha-glucan branching enzyme activity"/>
    <property type="evidence" value="ECO:0007669"/>
    <property type="project" value="TreeGrafter"/>
</dbReference>
<comment type="caution">
    <text evidence="2">The sequence shown here is derived from an EMBL/GenBank/DDBJ whole genome shotgun (WGS) entry which is preliminary data.</text>
</comment>
<gene>
    <name evidence="2" type="ORF">Metus_0850</name>
</gene>
<dbReference type="Gene3D" id="2.60.40.1180">
    <property type="entry name" value="Golgi alpha-mannosidase II"/>
    <property type="match status" value="1"/>
</dbReference>
<name>A0A3S3RBG6_METS7</name>
<evidence type="ECO:0000313" key="3">
    <source>
        <dbReference type="Proteomes" id="UP000288215"/>
    </source>
</evidence>
<dbReference type="SUPFAM" id="SSF51011">
    <property type="entry name" value="Glycosyl hydrolase domain"/>
    <property type="match status" value="1"/>
</dbReference>
<sequence>MDFRDYEQSVISFERKGRSGEVVLVVCNFTPVPRENYRVGVGRPGRWRELLNSDAVPYGGSGWGNFGGVEAEEAEAHGRRYSLRLTLPPLGVLYLKPVESGSADRGS</sequence>
<evidence type="ECO:0000259" key="1">
    <source>
        <dbReference type="Pfam" id="PF02806"/>
    </source>
</evidence>
<dbReference type="PANTHER" id="PTHR43651">
    <property type="entry name" value="1,4-ALPHA-GLUCAN-BRANCHING ENZYME"/>
    <property type="match status" value="1"/>
</dbReference>
<dbReference type="InterPro" id="IPR006048">
    <property type="entry name" value="A-amylase/branching_C"/>
</dbReference>
<accession>A0A3S3RBG6</accession>
<dbReference type="GO" id="GO:0005978">
    <property type="term" value="P:glycogen biosynthetic process"/>
    <property type="evidence" value="ECO:0007669"/>
    <property type="project" value="TreeGrafter"/>
</dbReference>
<dbReference type="Proteomes" id="UP000288215">
    <property type="component" value="Unassembled WGS sequence"/>
</dbReference>
<organism evidence="2 3">
    <name type="scientific">Methanosuratincola subterraneus</name>
    <dbReference type="NCBI Taxonomy" id="2593994"/>
    <lineage>
        <taxon>Archaea</taxon>
        <taxon>Thermoproteota</taxon>
        <taxon>Methanosuratincolia</taxon>
        <taxon>Candidatus Methanomethylicales</taxon>
        <taxon>Candidatus Methanomethylicaceae</taxon>
        <taxon>Candidatus Methanosuratincola (ex Vanwonterghem et al. 2016)</taxon>
    </lineage>
</organism>
<dbReference type="GO" id="GO:0043169">
    <property type="term" value="F:cation binding"/>
    <property type="evidence" value="ECO:0007669"/>
    <property type="project" value="InterPro"/>
</dbReference>
<evidence type="ECO:0000313" key="2">
    <source>
        <dbReference type="EMBL" id="RWX72876.1"/>
    </source>
</evidence>
<dbReference type="EMBL" id="RXGA01000003">
    <property type="protein sequence ID" value="RWX72876.1"/>
    <property type="molecule type" value="Genomic_DNA"/>
</dbReference>
<dbReference type="FunFam" id="2.60.40.1180:FF:000002">
    <property type="entry name" value="1,4-alpha-glucan branching enzyme GlgB"/>
    <property type="match status" value="1"/>
</dbReference>
<dbReference type="PANTHER" id="PTHR43651:SF3">
    <property type="entry name" value="1,4-ALPHA-GLUCAN-BRANCHING ENZYME"/>
    <property type="match status" value="1"/>
</dbReference>
<dbReference type="Pfam" id="PF02806">
    <property type="entry name" value="Alpha-amylase_C"/>
    <property type="match status" value="1"/>
</dbReference>
<reference evidence="2 3" key="1">
    <citation type="submission" date="2018-12" db="EMBL/GenBank/DDBJ databases">
        <title>The complete genome of the methanogenic archaea of the candidate phylum Verstraetearchaeota, obtained from the metagenome of underground thermal water.</title>
        <authorList>
            <person name="Kadnikov V.V."/>
            <person name="Mardanov A.V."/>
            <person name="Beletsky A.V."/>
            <person name="Karnachuk O.V."/>
            <person name="Ravin N.V."/>
        </authorList>
    </citation>
    <scope>NUCLEOTIDE SEQUENCE [LARGE SCALE GENOMIC DNA]</scope>
    <source>
        <strain evidence="2">Ch88</strain>
    </source>
</reference>
<dbReference type="InterPro" id="IPR013780">
    <property type="entry name" value="Glyco_hydro_b"/>
</dbReference>